<dbReference type="Proteomes" id="UP001527099">
    <property type="component" value="Unassembled WGS sequence"/>
</dbReference>
<keyword evidence="1" id="KW-0472">Membrane</keyword>
<dbReference type="RefSeq" id="WP_268618807.1">
    <property type="nucleotide sequence ID" value="NZ_JAMDMX010000249.1"/>
</dbReference>
<organism evidence="2 3">
    <name type="scientific">Paenibacillus alginolyticus</name>
    <dbReference type="NCBI Taxonomy" id="59839"/>
    <lineage>
        <taxon>Bacteria</taxon>
        <taxon>Bacillati</taxon>
        <taxon>Bacillota</taxon>
        <taxon>Bacilli</taxon>
        <taxon>Bacillales</taxon>
        <taxon>Paenibacillaceae</taxon>
        <taxon>Paenibacillus</taxon>
    </lineage>
</organism>
<dbReference type="EMBL" id="JAMDMX010000249">
    <property type="protein sequence ID" value="MCY9698386.1"/>
    <property type="molecule type" value="Genomic_DNA"/>
</dbReference>
<proteinExistence type="predicted"/>
<feature type="transmembrane region" description="Helical" evidence="1">
    <location>
        <begin position="6"/>
        <end position="26"/>
    </location>
</feature>
<name>A0ABT4GQA8_9BACL</name>
<comment type="caution">
    <text evidence="2">The sequence shown here is derived from an EMBL/GenBank/DDBJ whole genome shotgun (WGS) entry which is preliminary data.</text>
</comment>
<evidence type="ECO:0000313" key="2">
    <source>
        <dbReference type="EMBL" id="MCY9698386.1"/>
    </source>
</evidence>
<protein>
    <recommendedName>
        <fullName evidence="4">Bacterial Pleckstrin homology domain-containing protein</fullName>
    </recommendedName>
</protein>
<evidence type="ECO:0000313" key="3">
    <source>
        <dbReference type="Proteomes" id="UP001527099"/>
    </source>
</evidence>
<gene>
    <name evidence="2" type="ORF">M5X19_36950</name>
</gene>
<reference evidence="2 3" key="1">
    <citation type="submission" date="2022-05" db="EMBL/GenBank/DDBJ databases">
        <title>Genome Sequencing of Bee-Associated Microbes.</title>
        <authorList>
            <person name="Dunlap C."/>
        </authorList>
    </citation>
    <scope>NUCLEOTIDE SEQUENCE [LARGE SCALE GENOMIC DNA]</scope>
    <source>
        <strain evidence="2 3">NRRL B-14421</strain>
    </source>
</reference>
<sequence>MNKIRFYLMCIALGILISLGVVYLFLSSPTRSIKITGNAIAYNIEIQIHKTIPIQLDGTYDKSKNTFLGTLNVGGTVFKHTIIANGFQMITYDNTTRTLIGTAYINSDMTEISLEFNREELLILNEGGTSVVSYPANNLTEAVQLNQKLKAR</sequence>
<accession>A0ABT4GQA8</accession>
<keyword evidence="3" id="KW-1185">Reference proteome</keyword>
<keyword evidence="1" id="KW-1133">Transmembrane helix</keyword>
<keyword evidence="1" id="KW-0812">Transmembrane</keyword>
<evidence type="ECO:0008006" key="4">
    <source>
        <dbReference type="Google" id="ProtNLM"/>
    </source>
</evidence>
<evidence type="ECO:0000256" key="1">
    <source>
        <dbReference type="SAM" id="Phobius"/>
    </source>
</evidence>